<dbReference type="EMBL" id="MFNE01000027">
    <property type="protein sequence ID" value="OGG95066.1"/>
    <property type="molecule type" value="Genomic_DNA"/>
</dbReference>
<dbReference type="AlphaFoldDB" id="A0A1F6GAC7"/>
<dbReference type="CDD" id="cd19481">
    <property type="entry name" value="RecA-like_protease"/>
    <property type="match status" value="1"/>
</dbReference>
<dbReference type="STRING" id="1817772.A2527_10140"/>
<dbReference type="PANTHER" id="PTHR23073">
    <property type="entry name" value="26S PROTEASOME REGULATORY SUBUNIT"/>
    <property type="match status" value="1"/>
</dbReference>
<dbReference type="GO" id="GO:0016887">
    <property type="term" value="F:ATP hydrolysis activity"/>
    <property type="evidence" value="ECO:0007669"/>
    <property type="project" value="InterPro"/>
</dbReference>
<name>A0A1F6GAC7_9PROT</name>
<dbReference type="InterPro" id="IPR003959">
    <property type="entry name" value="ATPase_AAA_core"/>
</dbReference>
<dbReference type="InterPro" id="IPR027417">
    <property type="entry name" value="P-loop_NTPase"/>
</dbReference>
<evidence type="ECO:0000256" key="2">
    <source>
        <dbReference type="ARBA" id="ARBA00022741"/>
    </source>
</evidence>
<protein>
    <recommendedName>
        <fullName evidence="4">AAA+ ATPase domain-containing protein</fullName>
    </recommendedName>
</protein>
<accession>A0A1F6GAC7</accession>
<organism evidence="5 6">
    <name type="scientific">Candidatus Lambdaproteobacteria bacterium RIFOXYD2_FULL_50_16</name>
    <dbReference type="NCBI Taxonomy" id="1817772"/>
    <lineage>
        <taxon>Bacteria</taxon>
        <taxon>Pseudomonadati</taxon>
        <taxon>Pseudomonadota</taxon>
        <taxon>Candidatus Lambdaproteobacteria</taxon>
    </lineage>
</organism>
<dbReference type="Gene3D" id="3.40.50.300">
    <property type="entry name" value="P-loop containing nucleotide triphosphate hydrolases"/>
    <property type="match status" value="1"/>
</dbReference>
<dbReference type="SMART" id="SM00382">
    <property type="entry name" value="AAA"/>
    <property type="match status" value="1"/>
</dbReference>
<keyword evidence="2" id="KW-0547">Nucleotide-binding</keyword>
<dbReference type="Pfam" id="PF00004">
    <property type="entry name" value="AAA"/>
    <property type="match status" value="1"/>
</dbReference>
<keyword evidence="3" id="KW-0067">ATP-binding</keyword>
<gene>
    <name evidence="5" type="ORF">A2527_10140</name>
</gene>
<evidence type="ECO:0000259" key="4">
    <source>
        <dbReference type="SMART" id="SM00382"/>
    </source>
</evidence>
<sequence length="355" mass="40077">MPDIEKDFVHLARMVLPFRTSDIDALVQRGLGAIKKQRPDLEKAIDRLNSALTKQTLVRDAGIRTMPVDLDSRLELLRRDPAPVLPIDPLWPAVVQVVLDNVLLEREKIEHLRAVGLSPTRSILFVGPPGVGKTWAAKWLAERTHMVLYTLDLAAVMSSFLGRTGNNVRAVLDHARQEPSILLLDEFDSIAKRRDESGEIGELKRLVTVLLQTVDDWPDDGILIAATNHPELLDPAVWRRFDRVVVFPFPCKEDIKGLLQTLFPGEIQRLETLTTLFENRSFSDITRAANIVKREAILAGHDNMAAMDNLLFHAVEGHDTKKKLKLAANLRKEGYSERKISEILSISRDTLRKHK</sequence>
<evidence type="ECO:0000313" key="6">
    <source>
        <dbReference type="Proteomes" id="UP000178449"/>
    </source>
</evidence>
<feature type="domain" description="AAA+ ATPase" evidence="4">
    <location>
        <begin position="119"/>
        <end position="251"/>
    </location>
</feature>
<evidence type="ECO:0000313" key="5">
    <source>
        <dbReference type="EMBL" id="OGG95066.1"/>
    </source>
</evidence>
<evidence type="ECO:0000256" key="3">
    <source>
        <dbReference type="ARBA" id="ARBA00022840"/>
    </source>
</evidence>
<evidence type="ECO:0000256" key="1">
    <source>
        <dbReference type="ARBA" id="ARBA00006914"/>
    </source>
</evidence>
<dbReference type="InterPro" id="IPR003593">
    <property type="entry name" value="AAA+_ATPase"/>
</dbReference>
<comment type="caution">
    <text evidence="5">The sequence shown here is derived from an EMBL/GenBank/DDBJ whole genome shotgun (WGS) entry which is preliminary data.</text>
</comment>
<dbReference type="Proteomes" id="UP000178449">
    <property type="component" value="Unassembled WGS sequence"/>
</dbReference>
<dbReference type="InterPro" id="IPR050221">
    <property type="entry name" value="26S_Proteasome_ATPase"/>
</dbReference>
<comment type="similarity">
    <text evidence="1">Belongs to the AAA ATPase family.</text>
</comment>
<proteinExistence type="inferred from homology"/>
<dbReference type="GO" id="GO:0005524">
    <property type="term" value="F:ATP binding"/>
    <property type="evidence" value="ECO:0007669"/>
    <property type="project" value="UniProtKB-KW"/>
</dbReference>
<dbReference type="SUPFAM" id="SSF52540">
    <property type="entry name" value="P-loop containing nucleoside triphosphate hydrolases"/>
    <property type="match status" value="1"/>
</dbReference>
<reference evidence="5 6" key="1">
    <citation type="journal article" date="2016" name="Nat. Commun.">
        <title>Thousands of microbial genomes shed light on interconnected biogeochemical processes in an aquifer system.</title>
        <authorList>
            <person name="Anantharaman K."/>
            <person name="Brown C.T."/>
            <person name="Hug L.A."/>
            <person name="Sharon I."/>
            <person name="Castelle C.J."/>
            <person name="Probst A.J."/>
            <person name="Thomas B.C."/>
            <person name="Singh A."/>
            <person name="Wilkins M.J."/>
            <person name="Karaoz U."/>
            <person name="Brodie E.L."/>
            <person name="Williams K.H."/>
            <person name="Hubbard S.S."/>
            <person name="Banfield J.F."/>
        </authorList>
    </citation>
    <scope>NUCLEOTIDE SEQUENCE [LARGE SCALE GENOMIC DNA]</scope>
</reference>